<dbReference type="InterPro" id="IPR041577">
    <property type="entry name" value="RT_RNaseH_2"/>
</dbReference>
<protein>
    <recommendedName>
        <fullName evidence="2">Reverse transcriptase/retrotransposon-derived protein RNase H-like domain-containing protein</fullName>
    </recommendedName>
</protein>
<evidence type="ECO:0000256" key="1">
    <source>
        <dbReference type="ARBA" id="ARBA00023268"/>
    </source>
</evidence>
<name>A0AAV7VH10_PLEWA</name>
<comment type="caution">
    <text evidence="3">The sequence shown here is derived from an EMBL/GenBank/DDBJ whole genome shotgun (WGS) entry which is preliminary data.</text>
</comment>
<feature type="domain" description="Reverse transcriptase/retrotransposon-derived protein RNase H-like" evidence="2">
    <location>
        <begin position="42"/>
        <end position="111"/>
    </location>
</feature>
<evidence type="ECO:0000259" key="2">
    <source>
        <dbReference type="Pfam" id="PF17919"/>
    </source>
</evidence>
<dbReference type="GO" id="GO:0003824">
    <property type="term" value="F:catalytic activity"/>
    <property type="evidence" value="ECO:0007669"/>
    <property type="project" value="UniProtKB-KW"/>
</dbReference>
<dbReference type="InterPro" id="IPR043502">
    <property type="entry name" value="DNA/RNA_pol_sf"/>
</dbReference>
<evidence type="ECO:0000313" key="4">
    <source>
        <dbReference type="Proteomes" id="UP001066276"/>
    </source>
</evidence>
<dbReference type="AlphaFoldDB" id="A0AAV7VH10"/>
<dbReference type="EMBL" id="JANPWB010000003">
    <property type="protein sequence ID" value="KAJ1199736.1"/>
    <property type="molecule type" value="Genomic_DNA"/>
</dbReference>
<keyword evidence="1" id="KW-0511">Multifunctional enzyme</keyword>
<dbReference type="Gene3D" id="3.30.70.270">
    <property type="match status" value="1"/>
</dbReference>
<keyword evidence="4" id="KW-1185">Reference proteome</keyword>
<evidence type="ECO:0000313" key="3">
    <source>
        <dbReference type="EMBL" id="KAJ1199736.1"/>
    </source>
</evidence>
<dbReference type="Proteomes" id="UP001066276">
    <property type="component" value="Chromosome 2_1"/>
</dbReference>
<dbReference type="InterPro" id="IPR050951">
    <property type="entry name" value="Retrovirus_Pol_polyprotein"/>
</dbReference>
<organism evidence="3 4">
    <name type="scientific">Pleurodeles waltl</name>
    <name type="common">Iberian ribbed newt</name>
    <dbReference type="NCBI Taxonomy" id="8319"/>
    <lineage>
        <taxon>Eukaryota</taxon>
        <taxon>Metazoa</taxon>
        <taxon>Chordata</taxon>
        <taxon>Craniata</taxon>
        <taxon>Vertebrata</taxon>
        <taxon>Euteleostomi</taxon>
        <taxon>Amphibia</taxon>
        <taxon>Batrachia</taxon>
        <taxon>Caudata</taxon>
        <taxon>Salamandroidea</taxon>
        <taxon>Salamandridae</taxon>
        <taxon>Pleurodelinae</taxon>
        <taxon>Pleurodeles</taxon>
    </lineage>
</organism>
<proteinExistence type="predicted"/>
<sequence length="111" mass="12738">MLPRKHRQKRGERRSEYRFIDHFLQTVAPITKLLRKKEPFVWSPEADKASSTLKEAFSTAPVLTHPDTERPFIVEADALDVAIGAVLLQRNKDTGQLHPVAYMSRKLNEAE</sequence>
<dbReference type="PANTHER" id="PTHR37984">
    <property type="entry name" value="PROTEIN CBG26694"/>
    <property type="match status" value="1"/>
</dbReference>
<dbReference type="Pfam" id="PF17919">
    <property type="entry name" value="RT_RNaseH_2"/>
    <property type="match status" value="1"/>
</dbReference>
<gene>
    <name evidence="3" type="ORF">NDU88_003569</name>
</gene>
<dbReference type="InterPro" id="IPR043128">
    <property type="entry name" value="Rev_trsase/Diguanyl_cyclase"/>
</dbReference>
<dbReference type="PANTHER" id="PTHR37984:SF5">
    <property type="entry name" value="PROTEIN NYNRIN-LIKE"/>
    <property type="match status" value="1"/>
</dbReference>
<dbReference type="SUPFAM" id="SSF56672">
    <property type="entry name" value="DNA/RNA polymerases"/>
    <property type="match status" value="1"/>
</dbReference>
<accession>A0AAV7VH10</accession>
<reference evidence="3" key="1">
    <citation type="journal article" date="2022" name="bioRxiv">
        <title>Sequencing and chromosome-scale assembly of the giantPleurodeles waltlgenome.</title>
        <authorList>
            <person name="Brown T."/>
            <person name="Elewa A."/>
            <person name="Iarovenko S."/>
            <person name="Subramanian E."/>
            <person name="Araus A.J."/>
            <person name="Petzold A."/>
            <person name="Susuki M."/>
            <person name="Suzuki K.-i.T."/>
            <person name="Hayashi T."/>
            <person name="Toyoda A."/>
            <person name="Oliveira C."/>
            <person name="Osipova E."/>
            <person name="Leigh N.D."/>
            <person name="Simon A."/>
            <person name="Yun M.H."/>
        </authorList>
    </citation>
    <scope>NUCLEOTIDE SEQUENCE</scope>
    <source>
        <strain evidence="3">20211129_DDA</strain>
        <tissue evidence="3">Liver</tissue>
    </source>
</reference>